<accession>A0ABY7TK84</accession>
<organism evidence="6 7">
    <name type="scientific">Sphingomonas naphthae</name>
    <dbReference type="NCBI Taxonomy" id="1813468"/>
    <lineage>
        <taxon>Bacteria</taxon>
        <taxon>Pseudomonadati</taxon>
        <taxon>Pseudomonadota</taxon>
        <taxon>Alphaproteobacteria</taxon>
        <taxon>Sphingomonadales</taxon>
        <taxon>Sphingomonadaceae</taxon>
        <taxon>Sphingomonas</taxon>
    </lineage>
</organism>
<dbReference type="PROSITE" id="PS01173">
    <property type="entry name" value="LIPASE_GDXG_HIS"/>
    <property type="match status" value="1"/>
</dbReference>
<dbReference type="RefSeq" id="WP_273686776.1">
    <property type="nucleotide sequence ID" value="NZ_CP117411.1"/>
</dbReference>
<keyword evidence="7" id="KW-1185">Reference proteome</keyword>
<dbReference type="Gene3D" id="3.40.50.1820">
    <property type="entry name" value="alpha/beta hydrolase"/>
    <property type="match status" value="1"/>
</dbReference>
<evidence type="ECO:0000313" key="7">
    <source>
        <dbReference type="Proteomes" id="UP001220395"/>
    </source>
</evidence>
<comment type="similarity">
    <text evidence="2">Belongs to the 'GDXG' lipolytic enzyme family.</text>
</comment>
<keyword evidence="3 4" id="KW-0378">Hydrolase</keyword>
<dbReference type="InterPro" id="IPR019826">
    <property type="entry name" value="Carboxylesterase_B_AS"/>
</dbReference>
<protein>
    <recommendedName>
        <fullName evidence="4">Carboxylic ester hydrolase</fullName>
        <ecNumber evidence="4">3.1.1.-</ecNumber>
    </recommendedName>
</protein>
<gene>
    <name evidence="6" type="ORF">PQ455_14335</name>
</gene>
<feature type="domain" description="Carboxylesterase type B" evidence="5">
    <location>
        <begin position="4"/>
        <end position="479"/>
    </location>
</feature>
<dbReference type="EMBL" id="CP117411">
    <property type="protein sequence ID" value="WCT72805.1"/>
    <property type="molecule type" value="Genomic_DNA"/>
</dbReference>
<proteinExistence type="inferred from homology"/>
<evidence type="ECO:0000256" key="4">
    <source>
        <dbReference type="RuleBase" id="RU361235"/>
    </source>
</evidence>
<dbReference type="InterPro" id="IPR002018">
    <property type="entry name" value="CarbesteraseB"/>
</dbReference>
<dbReference type="EC" id="3.1.1.-" evidence="4"/>
<dbReference type="Proteomes" id="UP001220395">
    <property type="component" value="Chromosome"/>
</dbReference>
<dbReference type="SUPFAM" id="SSF53474">
    <property type="entry name" value="alpha/beta-Hydrolases"/>
    <property type="match status" value="1"/>
</dbReference>
<dbReference type="InterPro" id="IPR029058">
    <property type="entry name" value="AB_hydrolase_fold"/>
</dbReference>
<reference evidence="6 7" key="1">
    <citation type="submission" date="2023-02" db="EMBL/GenBank/DDBJ databases">
        <title>Genome sequence of Sphingomonas naphthae.</title>
        <authorList>
            <person name="Kim S."/>
            <person name="Heo J."/>
            <person name="Kwon S.-W."/>
        </authorList>
    </citation>
    <scope>NUCLEOTIDE SEQUENCE [LARGE SCALE GENOMIC DNA]</scope>
    <source>
        <strain evidence="6 7">KACC 18716</strain>
    </source>
</reference>
<dbReference type="InterPro" id="IPR002168">
    <property type="entry name" value="Lipase_GDXG_HIS_AS"/>
</dbReference>
<evidence type="ECO:0000256" key="1">
    <source>
        <dbReference type="ARBA" id="ARBA00005964"/>
    </source>
</evidence>
<sequence length="493" mass="53115">MEEMIVGTRRGRVRGVVEAGVVRFLGVPYAAPPVGALRFAVPQPHAAWDDIRDASVPGANAPQSAAKVFPGLDISILIGKGWQPGEDFLTLNIWRPAGEVRGAPVMLFVHGGAFVVGSKDAAVNDGGAFARDGVILVAINYRLGVEGFLPIPGVPTNLGLRDQLAAIRWVRDNIAAFGGDADNITVFGESAGAMSVANLVASPLAEGLLRRAIVQSGHGAMTRSIPLARKVVAKLAKIAGITPDEAGFRSRRPGDLIGAVERINQPTTRIDLRDAHGREPVFGISRLIPVHGDDVLPLPPLEALAQGQGADIDLLIGTNAEEMNFYFVPTGLRDRLGRLLATFALHRVQPHANRVLKTYGIGRGVKPGRAFTAAATDIVFRWPTRRFAEEHRGRTHMYEFDWPSPRFGGLGAAHGMELPFVFDTLACATGEDVLVGEHPPQELATRIHRLWIDFARDGSLPWRPFTRDDRQVFQLATGAAIDEAPLPIAPFLP</sequence>
<dbReference type="InterPro" id="IPR050309">
    <property type="entry name" value="Type-B_Carboxylest/Lipase"/>
</dbReference>
<evidence type="ECO:0000256" key="3">
    <source>
        <dbReference type="ARBA" id="ARBA00022801"/>
    </source>
</evidence>
<dbReference type="Pfam" id="PF00135">
    <property type="entry name" value="COesterase"/>
    <property type="match status" value="1"/>
</dbReference>
<comment type="similarity">
    <text evidence="1 4">Belongs to the type-B carboxylesterase/lipase family.</text>
</comment>
<dbReference type="PANTHER" id="PTHR11559">
    <property type="entry name" value="CARBOXYLESTERASE"/>
    <property type="match status" value="1"/>
</dbReference>
<evidence type="ECO:0000256" key="2">
    <source>
        <dbReference type="ARBA" id="ARBA00010515"/>
    </source>
</evidence>
<evidence type="ECO:0000313" key="6">
    <source>
        <dbReference type="EMBL" id="WCT72805.1"/>
    </source>
</evidence>
<name>A0ABY7TK84_9SPHN</name>
<evidence type="ECO:0000259" key="5">
    <source>
        <dbReference type="Pfam" id="PF00135"/>
    </source>
</evidence>
<dbReference type="PROSITE" id="PS00122">
    <property type="entry name" value="CARBOXYLESTERASE_B_1"/>
    <property type="match status" value="1"/>
</dbReference>